<dbReference type="PROSITE" id="PS50097">
    <property type="entry name" value="BTB"/>
    <property type="match status" value="1"/>
</dbReference>
<dbReference type="SUPFAM" id="SSF54695">
    <property type="entry name" value="POZ domain"/>
    <property type="match status" value="1"/>
</dbReference>
<proteinExistence type="predicted"/>
<comment type="caution">
    <text evidence="2">The sequence shown here is derived from an EMBL/GenBank/DDBJ whole genome shotgun (WGS) entry which is preliminary data.</text>
</comment>
<dbReference type="AlphaFoldDB" id="A0A9P7QFZ8"/>
<protein>
    <recommendedName>
        <fullName evidence="1">BTB domain-containing protein</fullName>
    </recommendedName>
</protein>
<reference evidence="2 3" key="1">
    <citation type="journal article" date="2020" name="bioRxiv">
        <title>Whole genome comparisons of ergot fungi reveals the divergence and evolution of species within the genus Claviceps are the result of varying mechanisms driving genome evolution and host range expansion.</title>
        <authorList>
            <person name="Wyka S.A."/>
            <person name="Mondo S.J."/>
            <person name="Liu M."/>
            <person name="Dettman J."/>
            <person name="Nalam V."/>
            <person name="Broders K.D."/>
        </authorList>
    </citation>
    <scope>NUCLEOTIDE SEQUENCE [LARGE SCALE GENOMIC DNA]</scope>
    <source>
        <strain evidence="2 3">Clav52</strain>
    </source>
</reference>
<dbReference type="InterPro" id="IPR011333">
    <property type="entry name" value="SKP1/BTB/POZ_sf"/>
</dbReference>
<organism evidence="2 3">
    <name type="scientific">Claviceps aff. purpurea</name>
    <dbReference type="NCBI Taxonomy" id="1967640"/>
    <lineage>
        <taxon>Eukaryota</taxon>
        <taxon>Fungi</taxon>
        <taxon>Dikarya</taxon>
        <taxon>Ascomycota</taxon>
        <taxon>Pezizomycotina</taxon>
        <taxon>Sordariomycetes</taxon>
        <taxon>Hypocreomycetidae</taxon>
        <taxon>Hypocreales</taxon>
        <taxon>Clavicipitaceae</taxon>
        <taxon>Claviceps</taxon>
    </lineage>
</organism>
<accession>A0A9P7QFZ8</accession>
<keyword evidence="3" id="KW-1185">Reference proteome</keyword>
<evidence type="ECO:0000313" key="3">
    <source>
        <dbReference type="Proteomes" id="UP000707071"/>
    </source>
</evidence>
<sequence>MKIVRSMDNSSNMQVSPYEGILMSEPFKFVVGKTKKELFIHSTLVASQSRALRRLMDGPFIESQQGYVVLADEEVRTIAAFAEFIYKGDYHLSCDGLPSDNGNEAHCEGTCSDSVKELGRPVNDHWKVFAKSEEYGYQTTSSNSFNCRSCGYQCQVPASPLLQTWSMDTDYSQLLIAHAKIFVFADCYGIDALTNLAMQKLHKALCEFRLSRVRVDDILALVRFCYERPAPEKLRKLVASYSAAIMDSKVSTVLAECFQDVLKESGEFAADIAWFLACRVTGSTKC</sequence>
<gene>
    <name evidence="2" type="ORF">E4U09_003670</name>
</gene>
<dbReference type="PANTHER" id="PTHR47843">
    <property type="entry name" value="BTB DOMAIN-CONTAINING PROTEIN-RELATED"/>
    <property type="match status" value="1"/>
</dbReference>
<name>A0A9P7QFZ8_9HYPO</name>
<feature type="domain" description="BTB" evidence="1">
    <location>
        <begin position="25"/>
        <end position="94"/>
    </location>
</feature>
<dbReference type="Gene3D" id="3.30.710.10">
    <property type="entry name" value="Potassium Channel Kv1.1, Chain A"/>
    <property type="match status" value="1"/>
</dbReference>
<dbReference type="Proteomes" id="UP000707071">
    <property type="component" value="Unassembled WGS sequence"/>
</dbReference>
<dbReference type="InterPro" id="IPR000210">
    <property type="entry name" value="BTB/POZ_dom"/>
</dbReference>
<evidence type="ECO:0000259" key="1">
    <source>
        <dbReference type="PROSITE" id="PS50097"/>
    </source>
</evidence>
<dbReference type="EMBL" id="SRRH01000295">
    <property type="protein sequence ID" value="KAG6291864.1"/>
    <property type="molecule type" value="Genomic_DNA"/>
</dbReference>
<evidence type="ECO:0000313" key="2">
    <source>
        <dbReference type="EMBL" id="KAG6291864.1"/>
    </source>
</evidence>